<gene>
    <name evidence="1" type="ORF">FIBSPDRAFT_889726</name>
</gene>
<organism evidence="1 2">
    <name type="scientific">Athelia psychrophila</name>
    <dbReference type="NCBI Taxonomy" id="1759441"/>
    <lineage>
        <taxon>Eukaryota</taxon>
        <taxon>Fungi</taxon>
        <taxon>Dikarya</taxon>
        <taxon>Basidiomycota</taxon>
        <taxon>Agaricomycotina</taxon>
        <taxon>Agaricomycetes</taxon>
        <taxon>Agaricomycetidae</taxon>
        <taxon>Atheliales</taxon>
        <taxon>Atheliaceae</taxon>
        <taxon>Athelia</taxon>
    </lineage>
</organism>
<dbReference type="EMBL" id="KV417533">
    <property type="protein sequence ID" value="KZP23351.1"/>
    <property type="molecule type" value="Genomic_DNA"/>
</dbReference>
<dbReference type="AlphaFoldDB" id="A0A166LV82"/>
<reference evidence="1 2" key="1">
    <citation type="journal article" date="2016" name="Mol. Biol. Evol.">
        <title>Comparative Genomics of Early-Diverging Mushroom-Forming Fungi Provides Insights into the Origins of Lignocellulose Decay Capabilities.</title>
        <authorList>
            <person name="Nagy L.G."/>
            <person name="Riley R."/>
            <person name="Tritt A."/>
            <person name="Adam C."/>
            <person name="Daum C."/>
            <person name="Floudas D."/>
            <person name="Sun H."/>
            <person name="Yadav J.S."/>
            <person name="Pangilinan J."/>
            <person name="Larsson K.H."/>
            <person name="Matsuura K."/>
            <person name="Barry K."/>
            <person name="Labutti K."/>
            <person name="Kuo R."/>
            <person name="Ohm R.A."/>
            <person name="Bhattacharya S.S."/>
            <person name="Shirouzu T."/>
            <person name="Yoshinaga Y."/>
            <person name="Martin F.M."/>
            <person name="Grigoriev I.V."/>
            <person name="Hibbett D.S."/>
        </authorList>
    </citation>
    <scope>NUCLEOTIDE SEQUENCE [LARGE SCALE GENOMIC DNA]</scope>
    <source>
        <strain evidence="1 2">CBS 109695</strain>
    </source>
</reference>
<dbReference type="Proteomes" id="UP000076532">
    <property type="component" value="Unassembled WGS sequence"/>
</dbReference>
<sequence>MYKLCIEFAVGDAKWRFQFSRESVPTLVICNRLPLLVKAVDSDYSSISSIFQHHRTRYVSSTGLRALMSHRSRASCLLTRLMAHGSCLASRGATLPRRTANSDRQIAKSPDRQIAKLQPLDRGTGAAFSSISPAVVTQVLPSLAVASLADCTTVHKL</sequence>
<proteinExistence type="predicted"/>
<evidence type="ECO:0000313" key="2">
    <source>
        <dbReference type="Proteomes" id="UP000076532"/>
    </source>
</evidence>
<keyword evidence="2" id="KW-1185">Reference proteome</keyword>
<evidence type="ECO:0000313" key="1">
    <source>
        <dbReference type="EMBL" id="KZP23351.1"/>
    </source>
</evidence>
<protein>
    <submittedName>
        <fullName evidence="1">Uncharacterized protein</fullName>
    </submittedName>
</protein>
<accession>A0A166LV82</accession>
<name>A0A166LV82_9AGAM</name>